<sequence length="288" mass="32893">MTGRGNRGPAPPPVPPADPTLSSHPVPRRRTFQIRSFGPGSAADIQDTTRPFSVLDQAANRESYTGPGDYRETEDVRRLLEEVDNWAETQFRDDEEPGPVDRTWGYYVFLTSYSDATRGQLPQAMENWVTVQQRMLSHAETLPELREEARRRFKLDLIEDQQELENASDDRIRENFRAFLKNQDLTREEDRFPPQARFNVCLVLDEAKVKMLAGLQFLDEHIQEFIAFRRETVKAIDANWDRSRAAGSSYHGVGNVSINGLQRLYLLITSGANTGAMEDLHPLNGFPR</sequence>
<name>A0A9P4UT75_9PEZI</name>
<feature type="compositionally biased region" description="Pro residues" evidence="1">
    <location>
        <begin position="9"/>
        <end position="18"/>
    </location>
</feature>
<dbReference type="Proteomes" id="UP000799441">
    <property type="component" value="Unassembled WGS sequence"/>
</dbReference>
<dbReference type="EMBL" id="MU003774">
    <property type="protein sequence ID" value="KAF2723825.1"/>
    <property type="molecule type" value="Genomic_DNA"/>
</dbReference>
<comment type="caution">
    <text evidence="2">The sequence shown here is derived from an EMBL/GenBank/DDBJ whole genome shotgun (WGS) entry which is preliminary data.</text>
</comment>
<keyword evidence="3" id="KW-1185">Reference proteome</keyword>
<dbReference type="OrthoDB" id="5101662at2759"/>
<evidence type="ECO:0000313" key="2">
    <source>
        <dbReference type="EMBL" id="KAF2723825.1"/>
    </source>
</evidence>
<proteinExistence type="predicted"/>
<accession>A0A9P4UT75</accession>
<evidence type="ECO:0000256" key="1">
    <source>
        <dbReference type="SAM" id="MobiDB-lite"/>
    </source>
</evidence>
<organism evidence="2 3">
    <name type="scientific">Polychaeton citri CBS 116435</name>
    <dbReference type="NCBI Taxonomy" id="1314669"/>
    <lineage>
        <taxon>Eukaryota</taxon>
        <taxon>Fungi</taxon>
        <taxon>Dikarya</taxon>
        <taxon>Ascomycota</taxon>
        <taxon>Pezizomycotina</taxon>
        <taxon>Dothideomycetes</taxon>
        <taxon>Dothideomycetidae</taxon>
        <taxon>Capnodiales</taxon>
        <taxon>Capnodiaceae</taxon>
        <taxon>Polychaeton</taxon>
    </lineage>
</organism>
<reference evidence="2" key="1">
    <citation type="journal article" date="2020" name="Stud. Mycol.">
        <title>101 Dothideomycetes genomes: a test case for predicting lifestyles and emergence of pathogens.</title>
        <authorList>
            <person name="Haridas S."/>
            <person name="Albert R."/>
            <person name="Binder M."/>
            <person name="Bloem J."/>
            <person name="Labutti K."/>
            <person name="Salamov A."/>
            <person name="Andreopoulos B."/>
            <person name="Baker S."/>
            <person name="Barry K."/>
            <person name="Bills G."/>
            <person name="Bluhm B."/>
            <person name="Cannon C."/>
            <person name="Castanera R."/>
            <person name="Culley D."/>
            <person name="Daum C."/>
            <person name="Ezra D."/>
            <person name="Gonzalez J."/>
            <person name="Henrissat B."/>
            <person name="Kuo A."/>
            <person name="Liang C."/>
            <person name="Lipzen A."/>
            <person name="Lutzoni F."/>
            <person name="Magnuson J."/>
            <person name="Mondo S."/>
            <person name="Nolan M."/>
            <person name="Ohm R."/>
            <person name="Pangilinan J."/>
            <person name="Park H.-J."/>
            <person name="Ramirez L."/>
            <person name="Alfaro M."/>
            <person name="Sun H."/>
            <person name="Tritt A."/>
            <person name="Yoshinaga Y."/>
            <person name="Zwiers L.-H."/>
            <person name="Turgeon B."/>
            <person name="Goodwin S."/>
            <person name="Spatafora J."/>
            <person name="Crous P."/>
            <person name="Grigoriev I."/>
        </authorList>
    </citation>
    <scope>NUCLEOTIDE SEQUENCE</scope>
    <source>
        <strain evidence="2">CBS 116435</strain>
    </source>
</reference>
<protein>
    <submittedName>
        <fullName evidence="2">Uncharacterized protein</fullName>
    </submittedName>
</protein>
<feature type="region of interest" description="Disordered" evidence="1">
    <location>
        <begin position="1"/>
        <end position="72"/>
    </location>
</feature>
<evidence type="ECO:0000313" key="3">
    <source>
        <dbReference type="Proteomes" id="UP000799441"/>
    </source>
</evidence>
<dbReference type="AlphaFoldDB" id="A0A9P4UT75"/>
<gene>
    <name evidence="2" type="ORF">K431DRAFT_282519</name>
</gene>